<evidence type="ECO:0000256" key="5">
    <source>
        <dbReference type="ARBA" id="ARBA00023088"/>
    </source>
</evidence>
<evidence type="ECO:0000259" key="8">
    <source>
        <dbReference type="PROSITE" id="PS50847"/>
    </source>
</evidence>
<feature type="compositionally biased region" description="Basic and acidic residues" evidence="6">
    <location>
        <begin position="1851"/>
        <end position="1865"/>
    </location>
</feature>
<feature type="region of interest" description="Disordered" evidence="6">
    <location>
        <begin position="1851"/>
        <end position="1870"/>
    </location>
</feature>
<organism evidence="9 10">
    <name type="scientific">Secundilactobacillus paracollinoides</name>
    <dbReference type="NCBI Taxonomy" id="240427"/>
    <lineage>
        <taxon>Bacteria</taxon>
        <taxon>Bacillati</taxon>
        <taxon>Bacillota</taxon>
        <taxon>Bacilli</taxon>
        <taxon>Lactobacillales</taxon>
        <taxon>Lactobacillaceae</taxon>
        <taxon>Secundilactobacillus</taxon>
    </lineage>
</organism>
<sequence>MNGYTKDGALASTDGVVVFKPEVLTQVTSFVKEDGTEVDPAYSQSGLSGQAYTTGTPVVEPTGYTADGSSNESGYMSPFTPGSSVALGIYYTTVRTTTLGGVTVAKGARVEDLVTLTFNSDGSAKMSIQYGANLAQVPSTWVSAERQTYTLSDGGNLSIFYDPTDDSTNSSYNKYISHAGQYNVANPYLPQTANVSYTYTANTETVTVNYVNQNGKVIAPATTFLGTYDETSTIASPTIAGYTADSDNPTTYTVESTDPSVNVVTLKYSGTPQTGSVEFGDGSGTVVKQVQVSGNTGDNVVLTDDVVNTAQDLLNNGYSLVDGSLNTASYGVFGADSSQNIFKITVAKNTDYVVTPVDSAGNAIKTLTGVPETGVAGDQVVLPDIPGYTAKTDPDIPATDGAVNVVYTPNSQNGTVNFVDETGFVIDRVSVDGVTDGHIDASQYAATEQALITAGYTPASGLTNTAANGTFAATGDSVFTIELTKPATSVDYTVTPIDEAGNPIPHTTTTTSQPGIPGQNVQTPDVPGYTLKETTTAIPDTDGNVNVIYEADDQKGTLTFIDTTGKVLSTPIQVDGVTDGNVSADQYIAAEQALIDEGYTPANGLLDSAANTKFSATGNNAFTIELTKPATSVDYTVTPVDSHGNPIPNTSVTEIQPGLPGQDAKIPDVPGYTADKVTIPDDGGNIHVIYTPVLQQGTVNFIDENGLQIVDATASISGLTDAHIDPSQYASVEQTLINEGYTPATGLINTAANGTFTASNNVFTIQLTKPAASVDYTVTPIDGDGNQIPNASVTEPQPGLPGQTVKVPDIPGYTAGTGTIPDDGGNVKVTYTPNEQTGTLNFVDTDGTNLGHTTVLGVTDGHISADQYVASEQAFINSGYTPANGLENTAANATFSATGDNVFTIELTKPATSVSYTVTPVLSDGTTPVPGSTTSTATPGLPGQTVTTFPTVPGYTVTGTTLVPKANGNVNVIYTPDEQIGYVDFVDTDGNDLGSVKVTGVTNGQMDPADYLSTEQTIINQGYTPATGLTNTAADGKFGLSNNLFTIVLTKPATSVTYTVTPVLSDGTTPVPGSTTGTTTPGLPGQKATLPTIPGYTPQKINVPTTGGNLNVIYEADSQNGKVNFVGPDGLVIDAADVKGVTDGHVDSAQYEATEQALIAEGYTPATGLTNTAANGKFSVNGNDEFTIVLKKMTMTVSYTVTPVLGNTTTPVPGSTTSTTITGIPGQSVSTPDIPGYTATATKVPTAGGNVTVSYTPDQQTGTVIFISTDNEKLGTVSVSGVTDGNVDASQYAAAEQAIISEGYTPANGLTNSAANGQFTANGNDVFTIELTKPATTVSYTVNYTTPDGQIAKTVTENGIPGQTVQLTPPDGYVWTPGANGALTISATPGETYTVAVTTPKGEDTAENPQTFEKASVPSTDVPTAERYTINYTDGAGTVVGTATIVGQPGETLTNDGTIPTGYVLAPGGTDSLTLTTTPATPLTVAVTEPKGQDTTGNPAEKTSVPTTNVPTAESYTVNYTDGAGNVIGTTTIVGDPGETISTIATTVPTGYVLTPGEPNGVTLTDNPSQPLTIAVTTPKGQDTTDDPHVFVKADVPSTDVPNATLYTVNYTDGAGNVVGTTTLVGEPGETMTRGVSANIPEGYVLTPGSTGTAELPNDPSQPIVVTVTESKGEETTTNPEEKTDVPTTDVPNAERYTVDYTDGAGDVVGTATIIGEPGEVTSSKVTVAIPTGYTLTPGETGVVTLPTDPSQPIILSVSEPKGEDTTTDPEVKTDLPDTDVPNAESYTINYTDGAGNVVGTTTIVGEPGEATTRGVSANIPTGYVLTPGNTGIADLPDDPSQPVIVAVTEPKGEETTTNPEEKTDVPTTDVPNAERYTIDYTDGAGNVVGTTTIIGEPGEITTRTMENNIPTGYVLTPGETASVQLPNEPTQPIMVAVTPAPGQETAGNPAIRTGLPEPVSVDQADYYDNTVPSNATASTSDNALTTPPVTSTNGNDIAQTQNGAKTAKGLAHGANGIATAAGSDTTGGGAQSPVSVQGNGAGDDLDKTTQADLSDTQLSVANVNKTTNANGQPVDHQKTLPQTSEADNDAQVVGILGLVSALFGLFGIKKRKREN</sequence>
<dbReference type="STRING" id="240427.AYR62_08730"/>
<feature type="region of interest" description="Disordered" evidence="6">
    <location>
        <begin position="1489"/>
        <end position="1510"/>
    </location>
</feature>
<dbReference type="Gene3D" id="3.10.20.320">
    <property type="entry name" value="Putative peptidoglycan bound protein (lpxtg motif)"/>
    <property type="match status" value="1"/>
</dbReference>
<dbReference type="Gene3D" id="3.10.20.470">
    <property type="match status" value="1"/>
</dbReference>
<dbReference type="EMBL" id="CP014924">
    <property type="protein sequence ID" value="ANZ67377.1"/>
    <property type="molecule type" value="Genomic_DNA"/>
</dbReference>
<feature type="compositionally biased region" description="Polar residues" evidence="6">
    <location>
        <begin position="1971"/>
        <end position="2005"/>
    </location>
</feature>
<keyword evidence="10" id="KW-1185">Reference proteome</keyword>
<accession>A0A1B2IZB0</accession>
<reference evidence="9 10" key="1">
    <citation type="submission" date="2016-03" db="EMBL/GenBank/DDBJ databases">
        <title>Pediococcus and Lactobacillus from brewery environment - whole genome sequencing and assembly.</title>
        <authorList>
            <person name="Behr J."/>
            <person name="Geissler A.J."/>
            <person name="Vogel R.F."/>
        </authorList>
    </citation>
    <scope>NUCLEOTIDE SEQUENCE [LARGE SCALE GENOMIC DNA]</scope>
    <source>
        <strain evidence="9 10">TMW 1.1995</strain>
    </source>
</reference>
<dbReference type="PROSITE" id="PS50847">
    <property type="entry name" value="GRAM_POS_ANCHORING"/>
    <property type="match status" value="1"/>
</dbReference>
<feature type="region of interest" description="Disordered" evidence="6">
    <location>
        <begin position="1670"/>
        <end position="1691"/>
    </location>
</feature>
<evidence type="ECO:0000313" key="9">
    <source>
        <dbReference type="EMBL" id="ANZ67377.1"/>
    </source>
</evidence>
<feature type="transmembrane region" description="Helical" evidence="7">
    <location>
        <begin position="2091"/>
        <end position="2109"/>
    </location>
</feature>
<keyword evidence="2" id="KW-0964">Secreted</keyword>
<keyword evidence="4" id="KW-0677">Repeat</keyword>
<keyword evidence="5" id="KW-0572">Peptidoglycan-anchor</keyword>
<dbReference type="Pfam" id="PF06458">
    <property type="entry name" value="MucBP"/>
    <property type="match status" value="4"/>
</dbReference>
<feature type="domain" description="Gram-positive cocci surface proteins LPxTG" evidence="8">
    <location>
        <begin position="2081"/>
        <end position="2116"/>
    </location>
</feature>
<keyword evidence="3" id="KW-0732">Signal</keyword>
<feature type="region of interest" description="Disordered" evidence="6">
    <location>
        <begin position="2023"/>
        <end position="2049"/>
    </location>
</feature>
<dbReference type="NCBIfam" id="TIGR01167">
    <property type="entry name" value="LPXTG_anchor"/>
    <property type="match status" value="1"/>
</dbReference>
<protein>
    <recommendedName>
        <fullName evidence="8">Gram-positive cocci surface proteins LPxTG domain-containing protein</fullName>
    </recommendedName>
</protein>
<dbReference type="InterPro" id="IPR009459">
    <property type="entry name" value="MucBP_dom"/>
</dbReference>
<feature type="compositionally biased region" description="Basic and acidic residues" evidence="6">
    <location>
        <begin position="1761"/>
        <end position="1776"/>
    </location>
</feature>
<gene>
    <name evidence="9" type="ORF">AYR63_09650</name>
</gene>
<dbReference type="Proteomes" id="UP000093267">
    <property type="component" value="Chromosome"/>
</dbReference>
<feature type="region of interest" description="Disordered" evidence="6">
    <location>
        <begin position="1966"/>
        <end position="2010"/>
    </location>
</feature>
<keyword evidence="7" id="KW-1133">Transmembrane helix</keyword>
<dbReference type="Pfam" id="PF00746">
    <property type="entry name" value="Gram_pos_anchor"/>
    <property type="match status" value="1"/>
</dbReference>
<name>A0A1B2IZB0_9LACO</name>
<dbReference type="InterPro" id="IPR019931">
    <property type="entry name" value="LPXTG_anchor"/>
</dbReference>
<evidence type="ECO:0000256" key="1">
    <source>
        <dbReference type="ARBA" id="ARBA00022512"/>
    </source>
</evidence>
<evidence type="ECO:0000256" key="4">
    <source>
        <dbReference type="ARBA" id="ARBA00022737"/>
    </source>
</evidence>
<feature type="region of interest" description="Disordered" evidence="6">
    <location>
        <begin position="1757"/>
        <end position="1782"/>
    </location>
</feature>
<feature type="region of interest" description="Disordered" evidence="6">
    <location>
        <begin position="926"/>
        <end position="945"/>
    </location>
</feature>
<keyword evidence="7" id="KW-0812">Transmembrane</keyword>
<evidence type="ECO:0000313" key="10">
    <source>
        <dbReference type="Proteomes" id="UP000093267"/>
    </source>
</evidence>
<feature type="compositionally biased region" description="Basic and acidic residues" evidence="6">
    <location>
        <begin position="1671"/>
        <end position="1685"/>
    </location>
</feature>
<evidence type="ECO:0000256" key="2">
    <source>
        <dbReference type="ARBA" id="ARBA00022525"/>
    </source>
</evidence>
<dbReference type="RefSeq" id="WP_065937619.1">
    <property type="nucleotide sequence ID" value="NZ_CP014924.1"/>
</dbReference>
<proteinExistence type="predicted"/>
<keyword evidence="1" id="KW-0134">Cell wall</keyword>
<keyword evidence="7" id="KW-0472">Membrane</keyword>
<feature type="region of interest" description="Disordered" evidence="6">
    <location>
        <begin position="2067"/>
        <end position="2086"/>
    </location>
</feature>
<evidence type="ECO:0000256" key="7">
    <source>
        <dbReference type="SAM" id="Phobius"/>
    </source>
</evidence>
<evidence type="ECO:0000256" key="6">
    <source>
        <dbReference type="SAM" id="MobiDB-lite"/>
    </source>
</evidence>
<evidence type="ECO:0000256" key="3">
    <source>
        <dbReference type="ARBA" id="ARBA00022729"/>
    </source>
</evidence>